<dbReference type="EMBL" id="JAXHPO010000021">
    <property type="protein sequence ID" value="MDY6550388.1"/>
    <property type="molecule type" value="Genomic_DNA"/>
</dbReference>
<reference evidence="3 4" key="1">
    <citation type="submission" date="2019-11" db="EMBL/GenBank/DDBJ databases">
        <authorList>
            <person name="An D."/>
        </authorList>
    </citation>
    <scope>NUCLEOTIDE SEQUENCE [LARGE SCALE GENOMIC DNA]</scope>
    <source>
        <strain evidence="3 4">YIM 103518</strain>
    </source>
</reference>
<dbReference type="Proteomes" id="UP001284094">
    <property type="component" value="Unassembled WGS sequence"/>
</dbReference>
<evidence type="ECO:0000313" key="1">
    <source>
        <dbReference type="EMBL" id="MDY6487808.1"/>
    </source>
</evidence>
<reference evidence="2" key="3">
    <citation type="submission" date="2023-11" db="EMBL/GenBank/DDBJ databases">
        <authorList>
            <person name="Kyselkova M."/>
            <person name="Xanthopoulou K."/>
            <person name="Shestivska V."/>
            <person name="Spanelova P."/>
            <person name="Maixnerova M."/>
            <person name="Higgins P.G."/>
            <person name="Nemec A."/>
        </authorList>
    </citation>
    <scope>NUCLEOTIDE SEQUENCE</scope>
    <source>
        <strain evidence="2">ANC 7225</strain>
    </source>
</reference>
<evidence type="ECO:0000313" key="6">
    <source>
        <dbReference type="Proteomes" id="UP001284094"/>
    </source>
</evidence>
<gene>
    <name evidence="3" type="ORF">GIX10_04550</name>
    <name evidence="2" type="ORF">SKM48_06430</name>
    <name evidence="1" type="ORF">SKM51_11495</name>
</gene>
<protein>
    <submittedName>
        <fullName evidence="3">Uncharacterized protein</fullName>
    </submittedName>
</protein>
<sequence>MAFDLVQYFNDQLIFQKPSLLNNYDRELRDKYILEINTLTLGKLVTLWRDNDEIQFEKLNTLNDTYISEIANSLLASKHNQSTLKPNELKVTVLEILTFQLEEILQLETTGSYGKRGLKELLLGQIEHLSGHADDWVWSTNGLLELQGSKIIHQEDISLDSTMKEFNQMVQQHTHTDDNQVSTETVTPTWAKILEPVVALAILWILAQALCSVFA</sequence>
<comment type="caution">
    <text evidence="3">The sequence shown here is derived from an EMBL/GenBank/DDBJ whole genome shotgun (WGS) entry which is preliminary data.</text>
</comment>
<reference evidence="1 5" key="2">
    <citation type="submission" date="2023-11" db="EMBL/GenBank/DDBJ databases">
        <title>The common occurrence of Acinetobacte faecalis in cattle feces and its emended description.</title>
        <authorList>
            <person name="Kyselkova M."/>
            <person name="Xanthopoulou K."/>
            <person name="Shestivska V."/>
            <person name="Spanelova P."/>
            <person name="Maixnerova M."/>
            <person name="Higgins P.G."/>
            <person name="Nemec A."/>
        </authorList>
    </citation>
    <scope>NUCLEOTIDE SEQUENCE [LARGE SCALE GENOMIC DNA]</scope>
    <source>
        <strain evidence="1 5">ANC 7483</strain>
    </source>
</reference>
<evidence type="ECO:0000313" key="3">
    <source>
        <dbReference type="EMBL" id="MTD10715.1"/>
    </source>
</evidence>
<dbReference type="RefSeq" id="WP_154772341.1">
    <property type="nucleotide sequence ID" value="NZ_JAXHPE010000081.1"/>
</dbReference>
<dbReference type="Proteomes" id="UP000473854">
    <property type="component" value="Unassembled WGS sequence"/>
</dbReference>
<organism evidence="3 4">
    <name type="scientific">Acinetobacter faecalis</name>
    <dbReference type="NCBI Taxonomy" id="2665161"/>
    <lineage>
        <taxon>Bacteria</taxon>
        <taxon>Pseudomonadati</taxon>
        <taxon>Pseudomonadota</taxon>
        <taxon>Gammaproteobacteria</taxon>
        <taxon>Moraxellales</taxon>
        <taxon>Moraxellaceae</taxon>
        <taxon>Acinetobacter</taxon>
    </lineage>
</organism>
<dbReference type="EMBL" id="JAXHPL010000080">
    <property type="protein sequence ID" value="MDY6487808.1"/>
    <property type="molecule type" value="Genomic_DNA"/>
</dbReference>
<evidence type="ECO:0000313" key="4">
    <source>
        <dbReference type="Proteomes" id="UP000473854"/>
    </source>
</evidence>
<reference evidence="2 6" key="4">
    <citation type="journal article" date="2024" name="Syst. Appl. Microbiol.">
        <title>Evidence for the occurrence of Acinetobacter faecalis in cattle feces and its emended description.</title>
        <authorList>
            <person name="Kyselkova M."/>
            <person name="Xanthopoulou K."/>
            <person name="Shestivska V."/>
            <person name="Spanelova P."/>
            <person name="Maixnerova M."/>
            <person name="Higgins P.G."/>
            <person name="Nemec A."/>
        </authorList>
    </citation>
    <scope>NUCLEOTIDE SEQUENCE [LARGE SCALE GENOMIC DNA]</scope>
    <source>
        <strain evidence="2 6">ANC 7225</strain>
    </source>
</reference>
<dbReference type="EMBL" id="WLYL01000010">
    <property type="protein sequence ID" value="MTD10715.1"/>
    <property type="molecule type" value="Genomic_DNA"/>
</dbReference>
<evidence type="ECO:0000313" key="2">
    <source>
        <dbReference type="EMBL" id="MDY6550388.1"/>
    </source>
</evidence>
<dbReference type="AlphaFoldDB" id="A0A6L6GE07"/>
<dbReference type="Proteomes" id="UP001278995">
    <property type="component" value="Unassembled WGS sequence"/>
</dbReference>
<keyword evidence="6" id="KW-1185">Reference proteome</keyword>
<proteinExistence type="predicted"/>
<name>A0A6L6GE07_9GAMM</name>
<evidence type="ECO:0000313" key="5">
    <source>
        <dbReference type="Proteomes" id="UP001278995"/>
    </source>
</evidence>
<accession>A0A6L6GE07</accession>